<keyword evidence="2" id="KW-0472">Membrane</keyword>
<feature type="compositionally biased region" description="Basic and acidic residues" evidence="1">
    <location>
        <begin position="100"/>
        <end position="109"/>
    </location>
</feature>
<feature type="region of interest" description="Disordered" evidence="1">
    <location>
        <begin position="86"/>
        <end position="109"/>
    </location>
</feature>
<keyword evidence="2" id="KW-0812">Transmembrane</keyword>
<proteinExistence type="predicted"/>
<gene>
    <name evidence="3" type="ORF">KI387_027615</name>
</gene>
<reference evidence="3 4" key="1">
    <citation type="journal article" date="2021" name="Nat. Plants">
        <title>The Taxus genome provides insights into paclitaxel biosynthesis.</title>
        <authorList>
            <person name="Xiong X."/>
            <person name="Gou J."/>
            <person name="Liao Q."/>
            <person name="Li Y."/>
            <person name="Zhou Q."/>
            <person name="Bi G."/>
            <person name="Li C."/>
            <person name="Du R."/>
            <person name="Wang X."/>
            <person name="Sun T."/>
            <person name="Guo L."/>
            <person name="Liang H."/>
            <person name="Lu P."/>
            <person name="Wu Y."/>
            <person name="Zhang Z."/>
            <person name="Ro D.K."/>
            <person name="Shang Y."/>
            <person name="Huang S."/>
            <person name="Yan J."/>
        </authorList>
    </citation>
    <scope>NUCLEOTIDE SEQUENCE [LARGE SCALE GENOMIC DNA]</scope>
    <source>
        <strain evidence="3">Ta-2019</strain>
    </source>
</reference>
<accession>A0AA38FY94</accession>
<evidence type="ECO:0000256" key="1">
    <source>
        <dbReference type="SAM" id="MobiDB-lite"/>
    </source>
</evidence>
<keyword evidence="2" id="KW-1133">Transmembrane helix</keyword>
<dbReference type="Proteomes" id="UP000824469">
    <property type="component" value="Unassembled WGS sequence"/>
</dbReference>
<organism evidence="3 4">
    <name type="scientific">Taxus chinensis</name>
    <name type="common">Chinese yew</name>
    <name type="synonym">Taxus wallichiana var. chinensis</name>
    <dbReference type="NCBI Taxonomy" id="29808"/>
    <lineage>
        <taxon>Eukaryota</taxon>
        <taxon>Viridiplantae</taxon>
        <taxon>Streptophyta</taxon>
        <taxon>Embryophyta</taxon>
        <taxon>Tracheophyta</taxon>
        <taxon>Spermatophyta</taxon>
        <taxon>Pinopsida</taxon>
        <taxon>Pinidae</taxon>
        <taxon>Conifers II</taxon>
        <taxon>Cupressales</taxon>
        <taxon>Taxaceae</taxon>
        <taxon>Taxus</taxon>
    </lineage>
</organism>
<feature type="non-terminal residue" evidence="3">
    <location>
        <position position="109"/>
    </location>
</feature>
<name>A0AA38FY94_TAXCH</name>
<evidence type="ECO:0000313" key="3">
    <source>
        <dbReference type="EMBL" id="KAH9312580.1"/>
    </source>
</evidence>
<dbReference type="EMBL" id="JAHRHJ020000006">
    <property type="protein sequence ID" value="KAH9312580.1"/>
    <property type="molecule type" value="Genomic_DNA"/>
</dbReference>
<comment type="caution">
    <text evidence="3">The sequence shown here is derived from an EMBL/GenBank/DDBJ whole genome shotgun (WGS) entry which is preliminary data.</text>
</comment>
<evidence type="ECO:0000256" key="2">
    <source>
        <dbReference type="SAM" id="Phobius"/>
    </source>
</evidence>
<keyword evidence="4" id="KW-1185">Reference proteome</keyword>
<sequence>AHCINTTHQLTAVVKAHHCFHQIISKAGARHLVIMGGALLLSLLHIMMLGTPPLQTTSLEKSPRLNLAIPTHGEVDLEEEVAASWELPDASKDFPSSGWLDDHDTPTSG</sequence>
<feature type="transmembrane region" description="Helical" evidence="2">
    <location>
        <begin position="32"/>
        <end position="50"/>
    </location>
</feature>
<evidence type="ECO:0000313" key="4">
    <source>
        <dbReference type="Proteomes" id="UP000824469"/>
    </source>
</evidence>
<protein>
    <submittedName>
        <fullName evidence="3">Uncharacterized protein</fullName>
    </submittedName>
</protein>
<dbReference type="AlphaFoldDB" id="A0AA38FY94"/>
<feature type="non-terminal residue" evidence="3">
    <location>
        <position position="1"/>
    </location>
</feature>